<dbReference type="GO" id="GO:0005637">
    <property type="term" value="C:nuclear inner membrane"/>
    <property type="evidence" value="ECO:0007669"/>
    <property type="project" value="UniProtKB-SubCell"/>
</dbReference>
<feature type="transmembrane region" description="Helical" evidence="8">
    <location>
        <begin position="168"/>
        <end position="191"/>
    </location>
</feature>
<keyword evidence="4 9" id="KW-0732">Signal</keyword>
<protein>
    <recommendedName>
        <fullName evidence="12">Nuclear envelope integral membrane protein 1</fullName>
    </recommendedName>
</protein>
<dbReference type="EnsemblMetazoa" id="XM_038222462.1">
    <property type="protein sequence ID" value="XP_038078390.1"/>
    <property type="gene ID" value="LOC119745832"/>
</dbReference>
<accession>A0A914BR00</accession>
<keyword evidence="11" id="KW-1185">Reference proteome</keyword>
<evidence type="ECO:0000256" key="2">
    <source>
        <dbReference type="ARBA" id="ARBA00005748"/>
    </source>
</evidence>
<feature type="chain" id="PRO_5037225916" description="Nuclear envelope integral membrane protein 1" evidence="9">
    <location>
        <begin position="25"/>
        <end position="409"/>
    </location>
</feature>
<comment type="similarity">
    <text evidence="2">Belongs to the NEMP family.</text>
</comment>
<evidence type="ECO:0000313" key="10">
    <source>
        <dbReference type="EnsemblMetazoa" id="XP_038078390.1"/>
    </source>
</evidence>
<evidence type="ECO:0000256" key="9">
    <source>
        <dbReference type="SAM" id="SignalP"/>
    </source>
</evidence>
<dbReference type="AlphaFoldDB" id="A0A914BR00"/>
<dbReference type="CTD" id="23306"/>
<evidence type="ECO:0008006" key="12">
    <source>
        <dbReference type="Google" id="ProtNLM"/>
    </source>
</evidence>
<sequence length="409" mass="46035">MAGSKAVHLTSLLVFSLCVKLSNAGLLANVETLDSRGLEARTPYSKCFDAKSDWRWLRLWSSLDVKVKNTGPTKGRITIVVGANETDVEKQLSQYNGLLPSFLPPWAWFQQGRMSPLRKNCIGVQAADRVHIRVTESLVNWVSLLLTVVGVSLFLAAPRLSKSVVFHYSTGVTVGVLASVLILVYILSRFIPRRTGAFAVLAGGWAFCLYFLHWVLDNFLSMQYKTYLIGYFVLAASISFAVCYWYGPVTGDRPIYLIQLFLQLLGLVCIYNGSQHEGSTVTIVVVLVSIRWLPCGRVTQAASIFRWRSKEQMKIRLLTEDEYYEQGRVETRKALDQLREYCRSPDCNQWKMIANLESPKRFAQFIMGDEDHVTGNELSAYEDDLSLLTLDSSDSGSERISSDSDMETN</sequence>
<keyword evidence="5 8" id="KW-1133">Transmembrane helix</keyword>
<evidence type="ECO:0000256" key="6">
    <source>
        <dbReference type="ARBA" id="ARBA00023136"/>
    </source>
</evidence>
<dbReference type="PANTHER" id="PTHR13598">
    <property type="entry name" value="AT07567P-RELATED"/>
    <property type="match status" value="1"/>
</dbReference>
<keyword evidence="6 8" id="KW-0472">Membrane</keyword>
<evidence type="ECO:0000256" key="7">
    <source>
        <dbReference type="ARBA" id="ARBA00023242"/>
    </source>
</evidence>
<dbReference type="OMA" id="CYYNGPV"/>
<evidence type="ECO:0000256" key="5">
    <source>
        <dbReference type="ARBA" id="ARBA00022989"/>
    </source>
</evidence>
<dbReference type="RefSeq" id="XP_038078390.1">
    <property type="nucleotide sequence ID" value="XM_038222462.1"/>
</dbReference>
<name>A0A914BR00_PATMI</name>
<dbReference type="OrthoDB" id="509138at2759"/>
<evidence type="ECO:0000256" key="4">
    <source>
        <dbReference type="ARBA" id="ARBA00022729"/>
    </source>
</evidence>
<dbReference type="PANTHER" id="PTHR13598:SF1">
    <property type="entry name" value="AT07567P-RELATED"/>
    <property type="match status" value="1"/>
</dbReference>
<evidence type="ECO:0000256" key="1">
    <source>
        <dbReference type="ARBA" id="ARBA00004575"/>
    </source>
</evidence>
<evidence type="ECO:0000313" key="11">
    <source>
        <dbReference type="Proteomes" id="UP000887568"/>
    </source>
</evidence>
<evidence type="ECO:0000256" key="3">
    <source>
        <dbReference type="ARBA" id="ARBA00022692"/>
    </source>
</evidence>
<feature type="signal peptide" evidence="9">
    <location>
        <begin position="1"/>
        <end position="24"/>
    </location>
</feature>
<dbReference type="InterPro" id="IPR019358">
    <property type="entry name" value="NEMP_fam"/>
</dbReference>
<feature type="transmembrane region" description="Helical" evidence="8">
    <location>
        <begin position="253"/>
        <end position="271"/>
    </location>
</feature>
<evidence type="ECO:0000256" key="8">
    <source>
        <dbReference type="SAM" id="Phobius"/>
    </source>
</evidence>
<comment type="subcellular location">
    <subcellularLocation>
        <location evidence="1">Nucleus inner membrane</location>
        <topology evidence="1">Multi-pass membrane protein</topology>
        <orientation evidence="1">Nucleoplasmic side</orientation>
    </subcellularLocation>
</comment>
<organism evidence="10 11">
    <name type="scientific">Patiria miniata</name>
    <name type="common">Bat star</name>
    <name type="synonym">Asterina miniata</name>
    <dbReference type="NCBI Taxonomy" id="46514"/>
    <lineage>
        <taxon>Eukaryota</taxon>
        <taxon>Metazoa</taxon>
        <taxon>Echinodermata</taxon>
        <taxon>Eleutherozoa</taxon>
        <taxon>Asterozoa</taxon>
        <taxon>Asteroidea</taxon>
        <taxon>Valvatacea</taxon>
        <taxon>Valvatida</taxon>
        <taxon>Asterinidae</taxon>
        <taxon>Patiria</taxon>
    </lineage>
</organism>
<dbReference type="Pfam" id="PF10225">
    <property type="entry name" value="NEMP"/>
    <property type="match status" value="1"/>
</dbReference>
<dbReference type="Proteomes" id="UP000887568">
    <property type="component" value="Unplaced"/>
</dbReference>
<proteinExistence type="inferred from homology"/>
<keyword evidence="7" id="KW-0539">Nucleus</keyword>
<keyword evidence="3 8" id="KW-0812">Transmembrane</keyword>
<feature type="transmembrane region" description="Helical" evidence="8">
    <location>
        <begin position="197"/>
        <end position="216"/>
    </location>
</feature>
<feature type="transmembrane region" description="Helical" evidence="8">
    <location>
        <begin position="138"/>
        <end position="156"/>
    </location>
</feature>
<feature type="transmembrane region" description="Helical" evidence="8">
    <location>
        <begin position="228"/>
        <end position="247"/>
    </location>
</feature>
<reference evidence="10" key="1">
    <citation type="submission" date="2022-11" db="UniProtKB">
        <authorList>
            <consortium name="EnsemblMetazoa"/>
        </authorList>
    </citation>
    <scope>IDENTIFICATION</scope>
</reference>
<dbReference type="GeneID" id="119745832"/>